<evidence type="ECO:0000259" key="8">
    <source>
        <dbReference type="Pfam" id="PF00962"/>
    </source>
</evidence>
<evidence type="ECO:0000256" key="4">
    <source>
        <dbReference type="ARBA" id="ARBA00022801"/>
    </source>
</evidence>
<accession>A0A0B7APX1</accession>
<sequence>MNCSEMQQFCWRLPKVELHTHLNTSYSLKSLGELITLCGDTFEHALEDLHITSDRDIDESFKLYSRIQKLVRTEEAVYLLTNRVISEYAADNVKYLELRSTPKDIPETGMTRELYVRTMIRAVQDCQQEGLDIIVKILVSIDRRQGVKVAEIAVDLAEKLMKETDGLVVGIDFSGDPKVGDALDYIPVFLDAGRRGLKLGLHLAELPNFEETKQVLQACCDNCVLRIGHGTYLHRYDQGMGYDEIQDLVLEKKIPIEVCLTSNLRTKTVENLKLHHFKYWQDKNHPVILCTDGKGAYNTSLSQEYTKAASTFNLSKQSLKEYVISTIDHIFASESTKNTLREQFQQFEL</sequence>
<dbReference type="EMBL" id="HACG01035797">
    <property type="protein sequence ID" value="CEK82662.1"/>
    <property type="molecule type" value="Transcribed_RNA"/>
</dbReference>
<keyword evidence="5" id="KW-0862">Zinc</keyword>
<dbReference type="AlphaFoldDB" id="A0A0B7APX1"/>
<keyword evidence="4" id="KW-0378">Hydrolase</keyword>
<comment type="catalytic activity">
    <reaction evidence="7">
        <text>N(6)-methyl-AMP + H2O + H(+) = IMP + methylamine</text>
        <dbReference type="Rhea" id="RHEA:16001"/>
        <dbReference type="ChEBI" id="CHEBI:15377"/>
        <dbReference type="ChEBI" id="CHEBI:15378"/>
        <dbReference type="ChEBI" id="CHEBI:58053"/>
        <dbReference type="ChEBI" id="CHEBI:59338"/>
        <dbReference type="ChEBI" id="CHEBI:144842"/>
    </reaction>
    <physiologicalReaction direction="left-to-right" evidence="7">
        <dbReference type="Rhea" id="RHEA:16002"/>
    </physiologicalReaction>
</comment>
<reference evidence="9" key="1">
    <citation type="submission" date="2014-12" db="EMBL/GenBank/DDBJ databases">
        <title>Insight into the proteome of Arion vulgaris.</title>
        <authorList>
            <person name="Aradska J."/>
            <person name="Bulat T."/>
            <person name="Smidak R."/>
            <person name="Sarate P."/>
            <person name="Gangsoo J."/>
            <person name="Sialana F."/>
            <person name="Bilban M."/>
            <person name="Lubec G."/>
        </authorList>
    </citation>
    <scope>NUCLEOTIDE SEQUENCE</scope>
    <source>
        <tissue evidence="9">Skin</tissue>
    </source>
</reference>
<evidence type="ECO:0000256" key="1">
    <source>
        <dbReference type="ARBA" id="ARBA00001947"/>
    </source>
</evidence>
<evidence type="ECO:0000256" key="7">
    <source>
        <dbReference type="ARBA" id="ARBA00048787"/>
    </source>
</evidence>
<dbReference type="Pfam" id="PF00962">
    <property type="entry name" value="A_deaminase"/>
    <property type="match status" value="1"/>
</dbReference>
<dbReference type="Gene3D" id="3.20.20.140">
    <property type="entry name" value="Metal-dependent hydrolases"/>
    <property type="match status" value="1"/>
</dbReference>
<feature type="domain" description="Adenosine deaminase" evidence="8">
    <location>
        <begin position="14"/>
        <end position="344"/>
    </location>
</feature>
<keyword evidence="3" id="KW-0479">Metal-binding</keyword>
<proteinExistence type="inferred from homology"/>
<protein>
    <recommendedName>
        <fullName evidence="8">Adenosine deaminase domain-containing protein</fullName>
    </recommendedName>
</protein>
<dbReference type="InterPro" id="IPR032466">
    <property type="entry name" value="Metal_Hydrolase"/>
</dbReference>
<evidence type="ECO:0000256" key="5">
    <source>
        <dbReference type="ARBA" id="ARBA00022833"/>
    </source>
</evidence>
<comment type="similarity">
    <text evidence="2">Belongs to the metallo-dependent hydrolases superfamily. Adenosine and AMP deaminases family.</text>
</comment>
<evidence type="ECO:0000313" key="11">
    <source>
        <dbReference type="EMBL" id="CEK82667.1"/>
    </source>
</evidence>
<dbReference type="GO" id="GO:0006154">
    <property type="term" value="P:adenosine catabolic process"/>
    <property type="evidence" value="ECO:0007669"/>
    <property type="project" value="TreeGrafter"/>
</dbReference>
<dbReference type="GO" id="GO:0009117">
    <property type="term" value="P:nucleotide metabolic process"/>
    <property type="evidence" value="ECO:0007669"/>
    <property type="project" value="UniProtKB-KW"/>
</dbReference>
<gene>
    <name evidence="9" type="primary">ORF132833</name>
    <name evidence="10" type="synonym">ORF132839</name>
    <name evidence="11" type="synonym">ORF132847</name>
</gene>
<evidence type="ECO:0000313" key="9">
    <source>
        <dbReference type="EMBL" id="CEK82662.1"/>
    </source>
</evidence>
<evidence type="ECO:0000313" key="10">
    <source>
        <dbReference type="EMBL" id="CEK82664.1"/>
    </source>
</evidence>
<dbReference type="EMBL" id="HACG01035802">
    <property type="protein sequence ID" value="CEK82667.1"/>
    <property type="molecule type" value="Transcribed_RNA"/>
</dbReference>
<evidence type="ECO:0000256" key="2">
    <source>
        <dbReference type="ARBA" id="ARBA00006676"/>
    </source>
</evidence>
<dbReference type="SUPFAM" id="SSF51556">
    <property type="entry name" value="Metallo-dependent hydrolases"/>
    <property type="match status" value="1"/>
</dbReference>
<dbReference type="CDD" id="cd00443">
    <property type="entry name" value="ADA_AMPD"/>
    <property type="match status" value="1"/>
</dbReference>
<organism evidence="9">
    <name type="scientific">Arion vulgaris</name>
    <dbReference type="NCBI Taxonomy" id="1028688"/>
    <lineage>
        <taxon>Eukaryota</taxon>
        <taxon>Metazoa</taxon>
        <taxon>Spiralia</taxon>
        <taxon>Lophotrochozoa</taxon>
        <taxon>Mollusca</taxon>
        <taxon>Gastropoda</taxon>
        <taxon>Heterobranchia</taxon>
        <taxon>Euthyneura</taxon>
        <taxon>Panpulmonata</taxon>
        <taxon>Eupulmonata</taxon>
        <taxon>Stylommatophora</taxon>
        <taxon>Helicina</taxon>
        <taxon>Arionoidea</taxon>
        <taxon>Arionidae</taxon>
        <taxon>Arion</taxon>
    </lineage>
</organism>
<name>A0A0B7APX1_9EUPU</name>
<dbReference type="PANTHER" id="PTHR11409">
    <property type="entry name" value="ADENOSINE DEAMINASE"/>
    <property type="match status" value="1"/>
</dbReference>
<comment type="cofactor">
    <cofactor evidence="1">
        <name>Zn(2+)</name>
        <dbReference type="ChEBI" id="CHEBI:29105"/>
    </cofactor>
</comment>
<keyword evidence="6" id="KW-0546">Nucleotide metabolism</keyword>
<evidence type="ECO:0000256" key="6">
    <source>
        <dbReference type="ARBA" id="ARBA00023080"/>
    </source>
</evidence>
<evidence type="ECO:0000256" key="3">
    <source>
        <dbReference type="ARBA" id="ARBA00022723"/>
    </source>
</evidence>
<dbReference type="InterPro" id="IPR006330">
    <property type="entry name" value="Ado/ade_deaminase"/>
</dbReference>
<dbReference type="InterPro" id="IPR001365">
    <property type="entry name" value="A_deaminase_dom"/>
</dbReference>
<dbReference type="GO" id="GO:0004000">
    <property type="term" value="F:adenosine deaminase activity"/>
    <property type="evidence" value="ECO:0007669"/>
    <property type="project" value="TreeGrafter"/>
</dbReference>
<dbReference type="GO" id="GO:0046103">
    <property type="term" value="P:inosine biosynthetic process"/>
    <property type="evidence" value="ECO:0007669"/>
    <property type="project" value="TreeGrafter"/>
</dbReference>
<dbReference type="GO" id="GO:0046872">
    <property type="term" value="F:metal ion binding"/>
    <property type="evidence" value="ECO:0007669"/>
    <property type="project" value="UniProtKB-KW"/>
</dbReference>
<dbReference type="PANTHER" id="PTHR11409:SF42">
    <property type="entry name" value="ADENOSINE DEAMINASE-LIKE PROTEIN"/>
    <property type="match status" value="1"/>
</dbReference>
<dbReference type="EMBL" id="HACG01035799">
    <property type="protein sequence ID" value="CEK82664.1"/>
    <property type="molecule type" value="Transcribed_RNA"/>
</dbReference>